<dbReference type="GO" id="GO:0016301">
    <property type="term" value="F:kinase activity"/>
    <property type="evidence" value="ECO:0007669"/>
    <property type="project" value="UniProtKB-KW"/>
</dbReference>
<dbReference type="InterPro" id="IPR011009">
    <property type="entry name" value="Kinase-like_dom_sf"/>
</dbReference>
<dbReference type="InterPro" id="IPR051678">
    <property type="entry name" value="AGP_Transferase"/>
</dbReference>
<feature type="domain" description="Aminoglycoside phosphotransferase" evidence="1">
    <location>
        <begin position="55"/>
        <end position="286"/>
    </location>
</feature>
<sequence length="357" mass="40127">MSRQHIYYWKCDRPAAFHGTAEQVSAAQLQEPMTTVLRQHYPDRTITLHPGPGQGNHRTFLADIGSETLFVRIEDGPEQDTHLETESRVQEAVRALGLPTPQIHAADASRTQVPFAWQLMQVIPHPDLNHWHKAGQLSLSSTFHEIGKAIATWQGIPVQGYGPFQSDTPSFRGYHSRYADYFRLNLDKHLGFLLERQFLTLAQVHQIQRLIDDYAHLLELPKGCLVHKDLALWNILGSATEIAAYIDWDDAIAGDAMDDLSLLGCFHSGEAVAAAVEGYAKVSNLPPEHRRRFWLHLLRNMIVKAVIRVGAGYFDRNDGFFLIGAGRSGDDLRQLTMAKLHAAMQGLREDAEISTLQ</sequence>
<accession>A0A1T4YD45</accession>
<dbReference type="PANTHER" id="PTHR21310">
    <property type="entry name" value="AMINOGLYCOSIDE PHOSPHOTRANSFERASE-RELATED-RELATED"/>
    <property type="match status" value="1"/>
</dbReference>
<dbReference type="InterPro" id="IPR002575">
    <property type="entry name" value="Aminoglycoside_PTrfase"/>
</dbReference>
<keyword evidence="2" id="KW-0808">Transferase</keyword>
<dbReference type="Gene3D" id="3.90.1200.10">
    <property type="match status" value="1"/>
</dbReference>
<dbReference type="RefSeq" id="WP_078814211.1">
    <property type="nucleotide sequence ID" value="NZ_FUYE01000009.1"/>
</dbReference>
<proteinExistence type="predicted"/>
<dbReference type="EMBL" id="FUYE01000009">
    <property type="protein sequence ID" value="SKA99747.1"/>
    <property type="molecule type" value="Genomic_DNA"/>
</dbReference>
<dbReference type="Gene3D" id="3.30.200.150">
    <property type="match status" value="1"/>
</dbReference>
<dbReference type="AlphaFoldDB" id="A0A1T4YD45"/>
<reference evidence="3" key="1">
    <citation type="submission" date="2017-02" db="EMBL/GenBank/DDBJ databases">
        <authorList>
            <person name="Varghese N."/>
            <person name="Submissions S."/>
        </authorList>
    </citation>
    <scope>NUCLEOTIDE SEQUENCE [LARGE SCALE GENOMIC DNA]</scope>
    <source>
        <strain evidence="3">ATCC 700200</strain>
    </source>
</reference>
<dbReference type="OrthoDB" id="187119at2"/>
<dbReference type="Proteomes" id="UP000190774">
    <property type="component" value="Unassembled WGS sequence"/>
</dbReference>
<dbReference type="PANTHER" id="PTHR21310:SF15">
    <property type="entry name" value="AMINOGLYCOSIDE PHOSPHOTRANSFERASE DOMAIN-CONTAINING PROTEIN"/>
    <property type="match status" value="1"/>
</dbReference>
<keyword evidence="3" id="KW-1185">Reference proteome</keyword>
<evidence type="ECO:0000313" key="2">
    <source>
        <dbReference type="EMBL" id="SKA99747.1"/>
    </source>
</evidence>
<evidence type="ECO:0000259" key="1">
    <source>
        <dbReference type="Pfam" id="PF01636"/>
    </source>
</evidence>
<name>A0A1T4YD45_9BACT</name>
<gene>
    <name evidence="2" type="ORF">SAMN02745166_03019</name>
</gene>
<evidence type="ECO:0000313" key="3">
    <source>
        <dbReference type="Proteomes" id="UP000190774"/>
    </source>
</evidence>
<dbReference type="STRING" id="48467.SAMN02745166_03019"/>
<dbReference type="Pfam" id="PF01636">
    <property type="entry name" value="APH"/>
    <property type="match status" value="1"/>
</dbReference>
<dbReference type="SUPFAM" id="SSF56112">
    <property type="entry name" value="Protein kinase-like (PK-like)"/>
    <property type="match status" value="1"/>
</dbReference>
<protein>
    <submittedName>
        <fullName evidence="2">Fructosamine-3-kinase</fullName>
    </submittedName>
</protein>
<keyword evidence="2" id="KW-0418">Kinase</keyword>
<organism evidence="2 3">
    <name type="scientific">Prosthecobacter debontii</name>
    <dbReference type="NCBI Taxonomy" id="48467"/>
    <lineage>
        <taxon>Bacteria</taxon>
        <taxon>Pseudomonadati</taxon>
        <taxon>Verrucomicrobiota</taxon>
        <taxon>Verrucomicrobiia</taxon>
        <taxon>Verrucomicrobiales</taxon>
        <taxon>Verrucomicrobiaceae</taxon>
        <taxon>Prosthecobacter</taxon>
    </lineage>
</organism>